<dbReference type="EMBL" id="WHLY01000004">
    <property type="protein sequence ID" value="MPR37296.1"/>
    <property type="molecule type" value="Genomic_DNA"/>
</dbReference>
<comment type="caution">
    <text evidence="2">The sequence shown here is derived from an EMBL/GenBank/DDBJ whole genome shotgun (WGS) entry which is preliminary data.</text>
</comment>
<reference evidence="2 3" key="1">
    <citation type="submission" date="2019-10" db="EMBL/GenBank/DDBJ databases">
        <title>Draft Genome Sequence of Cytophagaceae sp. SJW1-29.</title>
        <authorList>
            <person name="Choi A."/>
        </authorList>
    </citation>
    <scope>NUCLEOTIDE SEQUENCE [LARGE SCALE GENOMIC DNA]</scope>
    <source>
        <strain evidence="2 3">SJW1-29</strain>
    </source>
</reference>
<dbReference type="AlphaFoldDB" id="A0A7C9BGK8"/>
<proteinExistence type="predicted"/>
<evidence type="ECO:0000256" key="1">
    <source>
        <dbReference type="SAM" id="MobiDB-lite"/>
    </source>
</evidence>
<evidence type="ECO:0008006" key="4">
    <source>
        <dbReference type="Google" id="ProtNLM"/>
    </source>
</evidence>
<sequence length="288" mass="29423">MSGNHGNSDYWVVKLDAAGGIVWQKALGGSGVDVATALTASPDGGYIVVGYTQSTDGDVSGNHGNSDYWVVKLDAAGGIVWQKALGGTGYDEAKVITASGDGGFVVAGFTYSTDGDVSGNHGNSDYWVVKLDSLGSIVWQKALGGTGYDIANALTASDDGGFVVAGFTESNNGDVAENQGNADYWVVRLDSLGGIVWQKALGGTDYDDAFAITASDDGGFVVAGFTESNDGDVSGNHGNADYWVVRLSATAPTVSDLSAPARACSSPPRWAISQAPTTTRSPTGRAAP</sequence>
<dbReference type="RefSeq" id="WP_152766673.1">
    <property type="nucleotide sequence ID" value="NZ_WHLY01000004.1"/>
</dbReference>
<evidence type="ECO:0000313" key="3">
    <source>
        <dbReference type="Proteomes" id="UP000479293"/>
    </source>
</evidence>
<organism evidence="2 3">
    <name type="scientific">Salmonirosea aquatica</name>
    <dbReference type="NCBI Taxonomy" id="2654236"/>
    <lineage>
        <taxon>Bacteria</taxon>
        <taxon>Pseudomonadati</taxon>
        <taxon>Bacteroidota</taxon>
        <taxon>Cytophagia</taxon>
        <taxon>Cytophagales</taxon>
        <taxon>Spirosomataceae</taxon>
        <taxon>Salmonirosea</taxon>
    </lineage>
</organism>
<dbReference type="Proteomes" id="UP000479293">
    <property type="component" value="Unassembled WGS sequence"/>
</dbReference>
<keyword evidence="3" id="KW-1185">Reference proteome</keyword>
<protein>
    <recommendedName>
        <fullName evidence="4">T9SS C-terminal target domain-containing protein</fullName>
    </recommendedName>
</protein>
<dbReference type="PANTHER" id="PTHR42754:SF1">
    <property type="entry name" value="LIPOPROTEIN"/>
    <property type="match status" value="1"/>
</dbReference>
<accession>A0A7C9BGK8</accession>
<dbReference type="SUPFAM" id="SSF101898">
    <property type="entry name" value="NHL repeat"/>
    <property type="match status" value="1"/>
</dbReference>
<evidence type="ECO:0000313" key="2">
    <source>
        <dbReference type="EMBL" id="MPR37296.1"/>
    </source>
</evidence>
<gene>
    <name evidence="2" type="ORF">GBK04_29205</name>
</gene>
<name>A0A7C9BGK8_9BACT</name>
<dbReference type="PANTHER" id="PTHR42754">
    <property type="entry name" value="ENDOGLUCANASE"/>
    <property type="match status" value="1"/>
</dbReference>
<feature type="region of interest" description="Disordered" evidence="1">
    <location>
        <begin position="258"/>
        <end position="288"/>
    </location>
</feature>